<organism evidence="1 2">
    <name type="scientific">Prunus dulcis</name>
    <name type="common">Almond</name>
    <name type="synonym">Amygdalus dulcis</name>
    <dbReference type="NCBI Taxonomy" id="3755"/>
    <lineage>
        <taxon>Eukaryota</taxon>
        <taxon>Viridiplantae</taxon>
        <taxon>Streptophyta</taxon>
        <taxon>Embryophyta</taxon>
        <taxon>Tracheophyta</taxon>
        <taxon>Spermatophyta</taxon>
        <taxon>Magnoliopsida</taxon>
        <taxon>eudicotyledons</taxon>
        <taxon>Gunneridae</taxon>
        <taxon>Pentapetalae</taxon>
        <taxon>rosids</taxon>
        <taxon>fabids</taxon>
        <taxon>Rosales</taxon>
        <taxon>Rosaceae</taxon>
        <taxon>Amygdaloideae</taxon>
        <taxon>Amygdaleae</taxon>
        <taxon>Prunus</taxon>
    </lineage>
</organism>
<comment type="caution">
    <text evidence="1">The sequence shown here is derived from an EMBL/GenBank/DDBJ whole genome shotgun (WGS) entry which is preliminary data.</text>
</comment>
<dbReference type="AlphaFoldDB" id="A0AAD4VEF6"/>
<sequence length="80" mass="9361">MTLATRERLLVLCFDFGVSFFSSPLPVERFVAPILPVDFELNWNLIHLVLICDFVTWVFSSELIWDFAFSLQQYDYTSSC</sequence>
<reference evidence="1 2" key="1">
    <citation type="journal article" date="2022" name="G3 (Bethesda)">
        <title>Whole-genome sequence and methylome profiling of the almond [Prunus dulcis (Mill.) D.A. Webb] cultivar 'Nonpareil'.</title>
        <authorList>
            <person name="D'Amico-Willman K.M."/>
            <person name="Ouma W.Z."/>
            <person name="Meulia T."/>
            <person name="Sideli G.M."/>
            <person name="Gradziel T.M."/>
            <person name="Fresnedo-Ramirez J."/>
        </authorList>
    </citation>
    <scope>NUCLEOTIDE SEQUENCE [LARGE SCALE GENOMIC DNA]</scope>
    <source>
        <strain evidence="1">Clone GOH B32 T37-40</strain>
    </source>
</reference>
<keyword evidence="2" id="KW-1185">Reference proteome</keyword>
<evidence type="ECO:0000313" key="1">
    <source>
        <dbReference type="EMBL" id="KAI5322782.1"/>
    </source>
</evidence>
<proteinExistence type="predicted"/>
<name>A0AAD4VEF6_PRUDU</name>
<evidence type="ECO:0000313" key="2">
    <source>
        <dbReference type="Proteomes" id="UP001054821"/>
    </source>
</evidence>
<dbReference type="Proteomes" id="UP001054821">
    <property type="component" value="Chromosome 6"/>
</dbReference>
<gene>
    <name evidence="1" type="ORF">L3X38_031854</name>
</gene>
<protein>
    <submittedName>
        <fullName evidence="1">Uncharacterized protein</fullName>
    </submittedName>
</protein>
<dbReference type="EMBL" id="JAJFAZ020000006">
    <property type="protein sequence ID" value="KAI5322782.1"/>
    <property type="molecule type" value="Genomic_DNA"/>
</dbReference>
<accession>A0AAD4VEF6</accession>